<gene>
    <name evidence="2" type="ORF">KC19_6G022200</name>
</gene>
<evidence type="ECO:0000256" key="1">
    <source>
        <dbReference type="SAM" id="MobiDB-lite"/>
    </source>
</evidence>
<sequence length="107" mass="12412">MIYTPKICTIQYKRSSAGRIFNNAADYIHANTFPQKFAKCTEKSANKPTSHSHLRFTSKHSTQNPTRHKKKPKSHFKNFLMSRAPPKTQQNQTNPIKTQQNPTKSRR</sequence>
<evidence type="ECO:0000313" key="2">
    <source>
        <dbReference type="EMBL" id="KAG0568481.1"/>
    </source>
</evidence>
<dbReference type="EMBL" id="CM026427">
    <property type="protein sequence ID" value="KAG0568481.1"/>
    <property type="molecule type" value="Genomic_DNA"/>
</dbReference>
<comment type="caution">
    <text evidence="2">The sequence shown here is derived from an EMBL/GenBank/DDBJ whole genome shotgun (WGS) entry which is preliminary data.</text>
</comment>
<dbReference type="AlphaFoldDB" id="A0A8T0H9A6"/>
<accession>A0A8T0H9A6</accession>
<feature type="region of interest" description="Disordered" evidence="1">
    <location>
        <begin position="41"/>
        <end position="107"/>
    </location>
</feature>
<evidence type="ECO:0000313" key="3">
    <source>
        <dbReference type="Proteomes" id="UP000822688"/>
    </source>
</evidence>
<name>A0A8T0H9A6_CERPU</name>
<dbReference type="Proteomes" id="UP000822688">
    <property type="component" value="Chromosome 6"/>
</dbReference>
<feature type="compositionally biased region" description="Basic residues" evidence="1">
    <location>
        <begin position="66"/>
        <end position="76"/>
    </location>
</feature>
<reference evidence="2 3" key="1">
    <citation type="submission" date="2020-06" db="EMBL/GenBank/DDBJ databases">
        <title>WGS assembly of Ceratodon purpureus strain R40.</title>
        <authorList>
            <person name="Carey S.B."/>
            <person name="Jenkins J."/>
            <person name="Shu S."/>
            <person name="Lovell J.T."/>
            <person name="Sreedasyam A."/>
            <person name="Maumus F."/>
            <person name="Tiley G.P."/>
            <person name="Fernandez-Pozo N."/>
            <person name="Barry K."/>
            <person name="Chen C."/>
            <person name="Wang M."/>
            <person name="Lipzen A."/>
            <person name="Daum C."/>
            <person name="Saski C.A."/>
            <person name="Payton A.C."/>
            <person name="Mcbreen J.C."/>
            <person name="Conrad R.E."/>
            <person name="Kollar L.M."/>
            <person name="Olsson S."/>
            <person name="Huttunen S."/>
            <person name="Landis J.B."/>
            <person name="Wickett N.J."/>
            <person name="Johnson M.G."/>
            <person name="Rensing S.A."/>
            <person name="Grimwood J."/>
            <person name="Schmutz J."/>
            <person name="Mcdaniel S.F."/>
        </authorList>
    </citation>
    <scope>NUCLEOTIDE SEQUENCE [LARGE SCALE GENOMIC DNA]</scope>
    <source>
        <strain evidence="2 3">R40</strain>
    </source>
</reference>
<keyword evidence="3" id="KW-1185">Reference proteome</keyword>
<proteinExistence type="predicted"/>
<organism evidence="2 3">
    <name type="scientific">Ceratodon purpureus</name>
    <name type="common">Fire moss</name>
    <name type="synonym">Dicranum purpureum</name>
    <dbReference type="NCBI Taxonomy" id="3225"/>
    <lineage>
        <taxon>Eukaryota</taxon>
        <taxon>Viridiplantae</taxon>
        <taxon>Streptophyta</taxon>
        <taxon>Embryophyta</taxon>
        <taxon>Bryophyta</taxon>
        <taxon>Bryophytina</taxon>
        <taxon>Bryopsida</taxon>
        <taxon>Dicranidae</taxon>
        <taxon>Pseudoditrichales</taxon>
        <taxon>Ditrichaceae</taxon>
        <taxon>Ceratodon</taxon>
    </lineage>
</organism>
<protein>
    <submittedName>
        <fullName evidence="2">Uncharacterized protein</fullName>
    </submittedName>
</protein>
<feature type="compositionally biased region" description="Polar residues" evidence="1">
    <location>
        <begin position="87"/>
        <end position="107"/>
    </location>
</feature>